<organism evidence="3">
    <name type="scientific">marine metagenome</name>
    <dbReference type="NCBI Taxonomy" id="408172"/>
    <lineage>
        <taxon>unclassified sequences</taxon>
        <taxon>metagenomes</taxon>
        <taxon>ecological metagenomes</taxon>
    </lineage>
</organism>
<name>A0A381S7C7_9ZZZZ</name>
<dbReference type="InterPro" id="IPR011059">
    <property type="entry name" value="Metal-dep_hydrolase_composite"/>
</dbReference>
<evidence type="ECO:0000256" key="1">
    <source>
        <dbReference type="ARBA" id="ARBA00022801"/>
    </source>
</evidence>
<feature type="domain" description="Amidohydrolase-related" evidence="2">
    <location>
        <begin position="62"/>
        <end position="415"/>
    </location>
</feature>
<dbReference type="AlphaFoldDB" id="A0A381S7C7"/>
<dbReference type="EMBL" id="UINC01002754">
    <property type="protein sequence ID" value="SUZ99960.1"/>
    <property type="molecule type" value="Genomic_DNA"/>
</dbReference>
<reference evidence="3" key="1">
    <citation type="submission" date="2018-05" db="EMBL/GenBank/DDBJ databases">
        <authorList>
            <person name="Lanie J.A."/>
            <person name="Ng W.-L."/>
            <person name="Kazmierczak K.M."/>
            <person name="Andrzejewski T.M."/>
            <person name="Davidsen T.M."/>
            <person name="Wayne K.J."/>
            <person name="Tettelin H."/>
            <person name="Glass J.I."/>
            <person name="Rusch D."/>
            <person name="Podicherti R."/>
            <person name="Tsui H.-C.T."/>
            <person name="Winkler M.E."/>
        </authorList>
    </citation>
    <scope>NUCLEOTIDE SEQUENCE</scope>
</reference>
<dbReference type="GO" id="GO:0016810">
    <property type="term" value="F:hydrolase activity, acting on carbon-nitrogen (but not peptide) bonds"/>
    <property type="evidence" value="ECO:0007669"/>
    <property type="project" value="InterPro"/>
</dbReference>
<proteinExistence type="predicted"/>
<dbReference type="InterPro" id="IPR006680">
    <property type="entry name" value="Amidohydro-rel"/>
</dbReference>
<evidence type="ECO:0000259" key="2">
    <source>
        <dbReference type="Pfam" id="PF01979"/>
    </source>
</evidence>
<dbReference type="Pfam" id="PF01979">
    <property type="entry name" value="Amidohydro_1"/>
    <property type="match status" value="1"/>
</dbReference>
<dbReference type="SUPFAM" id="SSF51556">
    <property type="entry name" value="Metallo-dependent hydrolases"/>
    <property type="match status" value="1"/>
</dbReference>
<dbReference type="InterPro" id="IPR032466">
    <property type="entry name" value="Metal_Hydrolase"/>
</dbReference>
<dbReference type="PANTHER" id="PTHR43794">
    <property type="entry name" value="AMINOHYDROLASE SSNA-RELATED"/>
    <property type="match status" value="1"/>
</dbReference>
<dbReference type="SUPFAM" id="SSF51338">
    <property type="entry name" value="Composite domain of metallo-dependent hydrolases"/>
    <property type="match status" value="1"/>
</dbReference>
<accession>A0A381S7C7</accession>
<sequence length="468" mass="51749">MGDDLMKYLIHDSTIVTGNLTREILYQASILVEDGIIKDIGKTNVLQRNHPDIAKINGAGKVVFPGLINCHTHLLATADKGILEDFGFPTTLKFPTTGRGLLNEDERNIFAKLACIEAIRSGTTTLLEISDSIEDYAQTLNSTGLRFFIGETMKDIDDAKFKDGYFEYSSHNRENAIGKASDLIDKWHGKSNGRMNGFVAPHAPETVSPELLRASRDLSETYETGYTIHLSQSYKEIEAIKRVRGVLPTHYLFANEFLSDRLVAAHCRYVDQSEIALLGQLNVGVSHNSAIGARRGAAAPVRELLSSGCSLGLGSDNMAEDMVEVMRAALFHERVRRNDEMHPQPEDVLEWATMGGARTLGISNQVGSIEIGKKADLFMIDPMKAHLVPTLRIVSSFVHNGISSDVTDVMIDGKWAMKNSIILTIPEAEIIQAAEEIGHRVWNQLIEENPNVPFPIKLPPEPFQDSKN</sequence>
<dbReference type="Gene3D" id="3.20.20.140">
    <property type="entry name" value="Metal-dependent hydrolases"/>
    <property type="match status" value="1"/>
</dbReference>
<evidence type="ECO:0000313" key="3">
    <source>
        <dbReference type="EMBL" id="SUZ99960.1"/>
    </source>
</evidence>
<dbReference type="Gene3D" id="2.30.40.10">
    <property type="entry name" value="Urease, subunit C, domain 1"/>
    <property type="match status" value="1"/>
</dbReference>
<dbReference type="PANTHER" id="PTHR43794:SF11">
    <property type="entry name" value="AMIDOHYDROLASE-RELATED DOMAIN-CONTAINING PROTEIN"/>
    <property type="match status" value="1"/>
</dbReference>
<protein>
    <recommendedName>
        <fullName evidence="2">Amidohydrolase-related domain-containing protein</fullName>
    </recommendedName>
</protein>
<dbReference type="InterPro" id="IPR050287">
    <property type="entry name" value="MTA/SAH_deaminase"/>
</dbReference>
<keyword evidence="1" id="KW-0378">Hydrolase</keyword>
<gene>
    <name evidence="3" type="ORF">METZ01_LOCUS52814</name>
</gene>